<dbReference type="Proteomes" id="UP000464577">
    <property type="component" value="Chromosome"/>
</dbReference>
<name>A0A6P1VVP7_9BACT</name>
<evidence type="ECO:0000259" key="9">
    <source>
        <dbReference type="Pfam" id="PF07730"/>
    </source>
</evidence>
<accession>A0A6P1VVP7</accession>
<dbReference type="Gene3D" id="3.30.565.10">
    <property type="entry name" value="Histidine kinase-like ATPase, C-terminal domain"/>
    <property type="match status" value="1"/>
</dbReference>
<dbReference type="PANTHER" id="PTHR24421">
    <property type="entry name" value="NITRATE/NITRITE SENSOR PROTEIN NARX-RELATED"/>
    <property type="match status" value="1"/>
</dbReference>
<evidence type="ECO:0000256" key="1">
    <source>
        <dbReference type="ARBA" id="ARBA00022679"/>
    </source>
</evidence>
<feature type="transmembrane region" description="Helical" evidence="4">
    <location>
        <begin position="188"/>
        <end position="209"/>
    </location>
</feature>
<dbReference type="Gene3D" id="2.60.40.2380">
    <property type="match status" value="1"/>
</dbReference>
<dbReference type="Gene3D" id="1.20.5.1930">
    <property type="match status" value="1"/>
</dbReference>
<dbReference type="SUPFAM" id="SSF55874">
    <property type="entry name" value="ATPase domain of HSP90 chaperone/DNA topoisomerase II/histidine kinase"/>
    <property type="match status" value="1"/>
</dbReference>
<dbReference type="EMBL" id="CP045997">
    <property type="protein sequence ID" value="QHV95739.1"/>
    <property type="molecule type" value="Genomic_DNA"/>
</dbReference>
<protein>
    <recommendedName>
        <fullName evidence="12">Histidine kinase domain-containing protein</fullName>
    </recommendedName>
</protein>
<feature type="transmembrane region" description="Helical" evidence="4">
    <location>
        <begin position="283"/>
        <end position="304"/>
    </location>
</feature>
<evidence type="ECO:0000256" key="2">
    <source>
        <dbReference type="ARBA" id="ARBA00022777"/>
    </source>
</evidence>
<feature type="transmembrane region" description="Helical" evidence="4">
    <location>
        <begin position="254"/>
        <end position="271"/>
    </location>
</feature>
<evidence type="ECO:0000256" key="3">
    <source>
        <dbReference type="ARBA" id="ARBA00023012"/>
    </source>
</evidence>
<dbReference type="Pfam" id="PF07730">
    <property type="entry name" value="HisKA_3"/>
    <property type="match status" value="1"/>
</dbReference>
<keyword evidence="3" id="KW-0902">Two-component regulatory system</keyword>
<evidence type="ECO:0000256" key="5">
    <source>
        <dbReference type="SAM" id="SignalP"/>
    </source>
</evidence>
<dbReference type="GO" id="GO:0046983">
    <property type="term" value="F:protein dimerization activity"/>
    <property type="evidence" value="ECO:0007669"/>
    <property type="project" value="InterPro"/>
</dbReference>
<dbReference type="PANTHER" id="PTHR24421:SF58">
    <property type="entry name" value="SIGNAL TRANSDUCTION HISTIDINE-PROTEIN KINASE_PHOSPHATASE UHPB"/>
    <property type="match status" value="1"/>
</dbReference>
<dbReference type="InterPro" id="IPR011622">
    <property type="entry name" value="7TMR_DISM_rcpt_extracell_dom2"/>
</dbReference>
<feature type="domain" description="Signal transduction histidine kinase subgroup 3 dimerisation and phosphoacceptor" evidence="9">
    <location>
        <begin position="430"/>
        <end position="495"/>
    </location>
</feature>
<feature type="domain" description="Histidine kinase/HSP90-like ATPase" evidence="6">
    <location>
        <begin position="537"/>
        <end position="622"/>
    </location>
</feature>
<keyword evidence="4" id="KW-0472">Membrane</keyword>
<evidence type="ECO:0000259" key="6">
    <source>
        <dbReference type="Pfam" id="PF02518"/>
    </source>
</evidence>
<evidence type="ECO:0000313" key="10">
    <source>
        <dbReference type="EMBL" id="QHV95739.1"/>
    </source>
</evidence>
<evidence type="ECO:0000256" key="4">
    <source>
        <dbReference type="SAM" id="Phobius"/>
    </source>
</evidence>
<reference evidence="10 11" key="1">
    <citation type="submission" date="2019-11" db="EMBL/GenBank/DDBJ databases">
        <title>Spirosoma endbachense sp. nov., isolated from a natural salt meadow.</title>
        <authorList>
            <person name="Rojas J."/>
            <person name="Ambika Manirajan B."/>
            <person name="Ratering S."/>
            <person name="Suarez C."/>
            <person name="Geissler-Plaum R."/>
            <person name="Schnell S."/>
        </authorList>
    </citation>
    <scope>NUCLEOTIDE SEQUENCE [LARGE SCALE GENOMIC DNA]</scope>
    <source>
        <strain evidence="10 11">I-24</strain>
    </source>
</reference>
<dbReference type="AlphaFoldDB" id="A0A6P1VVP7"/>
<keyword evidence="5" id="KW-0732">Signal</keyword>
<proteinExistence type="predicted"/>
<dbReference type="GO" id="GO:0016020">
    <property type="term" value="C:membrane"/>
    <property type="evidence" value="ECO:0007669"/>
    <property type="project" value="InterPro"/>
</dbReference>
<feature type="transmembrane region" description="Helical" evidence="4">
    <location>
        <begin position="216"/>
        <end position="234"/>
    </location>
</feature>
<keyword evidence="1" id="KW-0808">Transferase</keyword>
<dbReference type="GO" id="GO:0000155">
    <property type="term" value="F:phosphorelay sensor kinase activity"/>
    <property type="evidence" value="ECO:0007669"/>
    <property type="project" value="InterPro"/>
</dbReference>
<keyword evidence="2" id="KW-0418">Kinase</keyword>
<keyword evidence="4" id="KW-0812">Transmembrane</keyword>
<dbReference type="InterPro" id="IPR050482">
    <property type="entry name" value="Sensor_HK_TwoCompSys"/>
</dbReference>
<dbReference type="InterPro" id="IPR011712">
    <property type="entry name" value="Sig_transdc_His_kin_sub3_dim/P"/>
</dbReference>
<evidence type="ECO:0000259" key="7">
    <source>
        <dbReference type="Pfam" id="PF07695"/>
    </source>
</evidence>
<keyword evidence="4" id="KW-1133">Transmembrane helix</keyword>
<dbReference type="InterPro" id="IPR003594">
    <property type="entry name" value="HATPase_dom"/>
</dbReference>
<dbReference type="Pfam" id="PF02518">
    <property type="entry name" value="HATPase_c"/>
    <property type="match status" value="1"/>
</dbReference>
<dbReference type="InterPro" id="IPR011623">
    <property type="entry name" value="7TMR_DISM_rcpt_extracell_dom1"/>
</dbReference>
<dbReference type="KEGG" id="senf:GJR95_12280"/>
<dbReference type="CDD" id="cd16917">
    <property type="entry name" value="HATPase_UhpB-NarQ-NarX-like"/>
    <property type="match status" value="1"/>
</dbReference>
<keyword evidence="11" id="KW-1185">Reference proteome</keyword>
<feature type="chain" id="PRO_5026912915" description="Histidine kinase domain-containing protein" evidence="5">
    <location>
        <begin position="22"/>
        <end position="632"/>
    </location>
</feature>
<feature type="domain" description="7TM-DISM receptor extracellular" evidence="7">
    <location>
        <begin position="186"/>
        <end position="392"/>
    </location>
</feature>
<sequence length="632" mass="70959">MIRICLLLLLVPGWLAGQAPMDPIVLDDNTRRIYPWRKGQIAYLEDTSHQLTLQQVRSPDHAQQFVNSRQHRPNFGFSSSSFWLRFQVRHQTTRPLQWVVDCYYPLLDSVDCYQINEHTGAVMTKPGGRMRLSRLRDIDAHEHAFPLEIAPDQTYTIYLRIAGNGAKVFNLAILETHTFYTNYQKETWIWGISLGFLLCVILLQFTFFAVTRSRDFLFYALYLVAFLAVEITRGNGLIGDRYLWPNQQFLKQNGLVLAALLAIFFGLLFYANGLRLRIYAPNWARALLLGKLVALGLITGYLISPGSQNIILLTVGLGVATNLLIVPACLTSLRRGYSPARFYLLATVSFLMGLAATVLWLLEVLPKNFITNNAINLGSAFEQLFFALAIADDYRRTRHQREQSQGELILALQSKNAEISAALLQGQTLERKRVAADLHDTLGSTLSSLRWALEAIDKTKLTPAEQAVYVTLDQQLNQAYTDVRLLSHNLLPDELAKQGLSVALPILINKLNRNTSVRFVVSIPDPYQRLARQTEFELYSICLELFNNILKHANATEACLTLTQSGDMIYLTLGDNGTGLNEKREAGQGLTNIAARVEALGGSWLMESLPNKGVTHRISVPINGPIHASSQI</sequence>
<gene>
    <name evidence="10" type="ORF">GJR95_12280</name>
</gene>
<feature type="transmembrane region" description="Helical" evidence="4">
    <location>
        <begin position="310"/>
        <end position="330"/>
    </location>
</feature>
<feature type="transmembrane region" description="Helical" evidence="4">
    <location>
        <begin position="342"/>
        <end position="362"/>
    </location>
</feature>
<dbReference type="RefSeq" id="WP_162386149.1">
    <property type="nucleotide sequence ID" value="NZ_CP045997.1"/>
</dbReference>
<evidence type="ECO:0000259" key="8">
    <source>
        <dbReference type="Pfam" id="PF07696"/>
    </source>
</evidence>
<organism evidence="10 11">
    <name type="scientific">Spirosoma endbachense</name>
    <dbReference type="NCBI Taxonomy" id="2666025"/>
    <lineage>
        <taxon>Bacteria</taxon>
        <taxon>Pseudomonadati</taxon>
        <taxon>Bacteroidota</taxon>
        <taxon>Cytophagia</taxon>
        <taxon>Cytophagales</taxon>
        <taxon>Cytophagaceae</taxon>
        <taxon>Spirosoma</taxon>
    </lineage>
</organism>
<dbReference type="Pfam" id="PF07696">
    <property type="entry name" value="7TMR-DISMED2"/>
    <property type="match status" value="1"/>
</dbReference>
<dbReference type="Pfam" id="PF07695">
    <property type="entry name" value="7TMR-DISM_7TM"/>
    <property type="match status" value="1"/>
</dbReference>
<feature type="domain" description="7TM-DISM receptor extracellular" evidence="8">
    <location>
        <begin position="39"/>
        <end position="173"/>
    </location>
</feature>
<dbReference type="InterPro" id="IPR036890">
    <property type="entry name" value="HATPase_C_sf"/>
</dbReference>
<feature type="signal peptide" evidence="5">
    <location>
        <begin position="1"/>
        <end position="21"/>
    </location>
</feature>
<evidence type="ECO:0000313" key="11">
    <source>
        <dbReference type="Proteomes" id="UP000464577"/>
    </source>
</evidence>
<evidence type="ECO:0008006" key="12">
    <source>
        <dbReference type="Google" id="ProtNLM"/>
    </source>
</evidence>